<accession>A0A8G1ZL78</accession>
<name>A0A8G1ZL78_9ACTN</name>
<dbReference type="Gene3D" id="1.25.40.10">
    <property type="entry name" value="Tetratricopeptide repeat domain"/>
    <property type="match status" value="1"/>
</dbReference>
<protein>
    <recommendedName>
        <fullName evidence="3">XRE family transcriptional regulator</fullName>
    </recommendedName>
</protein>
<gene>
    <name evidence="1" type="ORF">C0Q92_31020</name>
</gene>
<evidence type="ECO:0008006" key="3">
    <source>
        <dbReference type="Google" id="ProtNLM"/>
    </source>
</evidence>
<organism evidence="1 2">
    <name type="scientific">Streptomyces albidoflavus</name>
    <dbReference type="NCBI Taxonomy" id="1886"/>
    <lineage>
        <taxon>Bacteria</taxon>
        <taxon>Bacillati</taxon>
        <taxon>Actinomycetota</taxon>
        <taxon>Actinomycetes</taxon>
        <taxon>Kitasatosporales</taxon>
        <taxon>Streptomycetaceae</taxon>
        <taxon>Streptomyces</taxon>
        <taxon>Streptomyces albidoflavus group</taxon>
    </lineage>
</organism>
<dbReference type="EMBL" id="PKLL01000033">
    <property type="protein sequence ID" value="RZE15491.1"/>
    <property type="molecule type" value="Genomic_DNA"/>
</dbReference>
<reference evidence="1 2" key="1">
    <citation type="submission" date="2017-12" db="EMBL/GenBank/DDBJ databases">
        <title>Population genomics insights into the ecological differentiation and adaptive evolution in streptomycetes.</title>
        <authorList>
            <person name="Li Y."/>
            <person name="Huang Y."/>
        </authorList>
    </citation>
    <scope>NUCLEOTIDE SEQUENCE [LARGE SCALE GENOMIC DNA]</scope>
    <source>
        <strain evidence="1 2">NBRC 100770</strain>
    </source>
</reference>
<proteinExistence type="predicted"/>
<evidence type="ECO:0000313" key="2">
    <source>
        <dbReference type="Proteomes" id="UP000292693"/>
    </source>
</evidence>
<dbReference type="Proteomes" id="UP000292693">
    <property type="component" value="Unassembled WGS sequence"/>
</dbReference>
<dbReference type="AlphaFoldDB" id="A0A8G1ZL78"/>
<dbReference type="InterPro" id="IPR011990">
    <property type="entry name" value="TPR-like_helical_dom_sf"/>
</dbReference>
<sequence length="325" mass="34765">MRRAAEEAAAWAGWAEASNVGPVAVEQLLADTRARAEEYLVQDPAAVFLRTRALRDRVFGLLQGHQSPAQARDLYQCAGYLCALLAWMSSDLGHPREGETQARTGWLCAELADQPDLRAWVASTQSAIALWDGRLRDAIQHAARGSQYATTGTVATFLACQEADAWSLLGAAGETRQALERAADAQERARGADPVGGLFRCGEFRTANYRASALLRTGDAAGARDTAQAALDTYSTLSYGTTAQTRITLAAAHLACRDTEAVRSALDPVLALPPDQRLAPLVERIRDLGRDLATRSGAGAPGVQLRTAIADWCADSAPRRLPLSP</sequence>
<evidence type="ECO:0000313" key="1">
    <source>
        <dbReference type="EMBL" id="RZE15491.1"/>
    </source>
</evidence>
<comment type="caution">
    <text evidence="1">The sequence shown here is derived from an EMBL/GenBank/DDBJ whole genome shotgun (WGS) entry which is preliminary data.</text>
</comment>